<keyword evidence="9 21" id="KW-0547">Nucleotide-binding</keyword>
<keyword evidence="4 21" id="KW-0489">Methyltransferase</keyword>
<evidence type="ECO:0000256" key="22">
    <source>
        <dbReference type="SAM" id="MobiDB-lite"/>
    </source>
</evidence>
<organism evidence="25 26">
    <name type="scientific">Mammalian orthorubulavirus 5</name>
    <dbReference type="NCBI Taxonomy" id="2560580"/>
    <lineage>
        <taxon>Viruses</taxon>
        <taxon>Riboviria</taxon>
        <taxon>Orthornavirae</taxon>
        <taxon>Negarnaviricota</taxon>
        <taxon>Haploviricotina</taxon>
        <taxon>Monjiviricetes</taxon>
        <taxon>Mononegavirales</taxon>
        <taxon>Paramyxoviridae</taxon>
        <taxon>Rubulavirinae</taxon>
        <taxon>Orthorubulavirus</taxon>
        <taxon>Orthorubulavirus mammalis</taxon>
    </lineage>
</organism>
<dbReference type="GO" id="GO:0030430">
    <property type="term" value="C:host cell cytoplasm"/>
    <property type="evidence" value="ECO:0007669"/>
    <property type="project" value="UniProtKB-SubCell"/>
</dbReference>
<comment type="catalytic activity">
    <reaction evidence="21">
        <text>RNA(n) + a ribonucleoside 5'-triphosphate = RNA(n+1) + diphosphate</text>
        <dbReference type="Rhea" id="RHEA:21248"/>
        <dbReference type="Rhea" id="RHEA-COMP:14527"/>
        <dbReference type="Rhea" id="RHEA-COMP:17342"/>
        <dbReference type="ChEBI" id="CHEBI:33019"/>
        <dbReference type="ChEBI" id="CHEBI:61557"/>
        <dbReference type="ChEBI" id="CHEBI:140395"/>
        <dbReference type="EC" id="2.7.7.48"/>
    </reaction>
</comment>
<dbReference type="EC" id="3.6.1.-" evidence="21"/>
<evidence type="ECO:0000256" key="12">
    <source>
        <dbReference type="ARBA" id="ARBA00022844"/>
    </source>
</evidence>
<dbReference type="Gene3D" id="3.40.50.12760">
    <property type="match status" value="1"/>
</dbReference>
<dbReference type="GO" id="GO:0003968">
    <property type="term" value="F:RNA-directed RNA polymerase activity"/>
    <property type="evidence" value="ECO:0007669"/>
    <property type="project" value="UniProtKB-KW"/>
</dbReference>
<dbReference type="Pfam" id="PF00946">
    <property type="entry name" value="Mononeg_RNA_pol"/>
    <property type="match status" value="1"/>
</dbReference>
<comment type="subcellular location">
    <subcellularLocation>
        <location evidence="21">Virion</location>
    </subcellularLocation>
    <subcellularLocation>
        <location evidence="21">Host cytoplasm</location>
    </subcellularLocation>
</comment>
<comment type="catalytic activity">
    <reaction evidence="20 21">
        <text>GTP + H2O = GDP + phosphate + H(+)</text>
        <dbReference type="Rhea" id="RHEA:19669"/>
        <dbReference type="ChEBI" id="CHEBI:15377"/>
        <dbReference type="ChEBI" id="CHEBI:15378"/>
        <dbReference type="ChEBI" id="CHEBI:37565"/>
        <dbReference type="ChEBI" id="CHEBI:43474"/>
        <dbReference type="ChEBI" id="CHEBI:58189"/>
    </reaction>
</comment>
<evidence type="ECO:0000256" key="21">
    <source>
        <dbReference type="PIRNR" id="PIRNR000830"/>
    </source>
</evidence>
<proteinExistence type="evidence at transcript level"/>
<evidence type="ECO:0000259" key="23">
    <source>
        <dbReference type="PROSITE" id="PS50526"/>
    </source>
</evidence>
<comment type="function">
    <text evidence="21">RNA-directed RNA polymerase that catalyzes the transcription of viral mRNAs, their capping and polyadenylation. The template is composed of the viral RNA tightly encapsidated by the nucleoprotein (N). The viral polymerase binds to the genomic RNA at the 3' leader promoter, and transcribes subsequently all viral mRNAs with a decreasing efficiency. The first gene is the most transcribed, and the last the least transcribed. The viral phosphoprotein acts as a processivity factor. Capping is concomitant with initiation of mRNA transcription. Indeed, a GDP polyribonucleotidyl transferase (PRNTase) adds the cap structure when the nascent RNA chain length has reached few nucleotides. Ribose 2'-O methylation of viral mRNA cap precedes and facilitates subsequent guanine-N-7 methylation, both activities being carried by the viral polymerase. Polyadenylation of mRNAs occur by a stuttering mechanism at a slipery stop site present at the end viral genes. After finishing transcription of a mRNA, the polymerase can resume transcription of the downstream gene.</text>
</comment>
<name>A0A089QEY6_9MONO</name>
<evidence type="ECO:0000313" key="25">
    <source>
        <dbReference type="EMBL" id="AIR09415.1"/>
    </source>
</evidence>
<keyword evidence="11 21" id="KW-0067">ATP-binding</keyword>
<dbReference type="PIRSF" id="PIRSF000830">
    <property type="entry name" value="RNA_pol_ParamyxoV"/>
    <property type="match status" value="1"/>
</dbReference>
<evidence type="ECO:0000313" key="26">
    <source>
        <dbReference type="Proteomes" id="UP000103164"/>
    </source>
</evidence>
<dbReference type="InterPro" id="IPR026890">
    <property type="entry name" value="Mononeg_mRNAcap"/>
</dbReference>
<feature type="domain" description="Mononegavirus-type SAM-dependent 2'-O-MTase" evidence="24">
    <location>
        <begin position="1775"/>
        <end position="1988"/>
    </location>
</feature>
<comment type="function">
    <text evidence="1 21">RNA-directed RNA polymerase that catalyzes the replication of viral genomic RNA. The template is composed of the viral RNA tightly encapsidated by the nucleoprotein (N). The replicase mode is dependent on intracellular N protein concentration. In this mode, the polymerase replicates the whole viral genome without recognizing transcriptional signals, and the replicated genome is not caped or polyadenylated.</text>
</comment>
<evidence type="ECO:0000256" key="15">
    <source>
        <dbReference type="ARBA" id="ARBA00023268"/>
    </source>
</evidence>
<comment type="similarity">
    <text evidence="2 21">Belongs to the paramyxovirus L protein family.</text>
</comment>
<evidence type="ECO:0000256" key="8">
    <source>
        <dbReference type="ARBA" id="ARBA00022695"/>
    </source>
</evidence>
<dbReference type="GO" id="GO:0003924">
    <property type="term" value="F:GTPase activity"/>
    <property type="evidence" value="ECO:0007669"/>
    <property type="project" value="RHEA"/>
</dbReference>
<comment type="catalytic activity">
    <reaction evidence="19">
        <text>a 5'-end (5'-triphosphoguanosine)-adenylyl-adenylyl-cytidylyl-adenosine in mRNA + 2 S-adenosyl-L-methionine = a 5'-end (N(7)-methyl 5'-triphosphoguanosine)-(2'-O-methyladenylyl)-adenylyl-cytidylyl-adenosine in mRNA + 2 S-adenosyl-L-homocysteine + H(+)</text>
        <dbReference type="Rhea" id="RHEA:65376"/>
        <dbReference type="Rhea" id="RHEA-COMP:16797"/>
        <dbReference type="Rhea" id="RHEA-COMP:16798"/>
        <dbReference type="ChEBI" id="CHEBI:15378"/>
        <dbReference type="ChEBI" id="CHEBI:57856"/>
        <dbReference type="ChEBI" id="CHEBI:59789"/>
        <dbReference type="ChEBI" id="CHEBI:156483"/>
        <dbReference type="ChEBI" id="CHEBI:156484"/>
        <dbReference type="EC" id="2.1.1.375"/>
    </reaction>
</comment>
<dbReference type="EC" id="2.7.7.88" evidence="21"/>
<evidence type="ECO:0000256" key="19">
    <source>
        <dbReference type="ARBA" id="ARBA00047370"/>
    </source>
</evidence>
<keyword evidence="6 21" id="KW-0808">Transferase</keyword>
<keyword evidence="7 21" id="KW-0949">S-adenosyl-L-methionine</keyword>
<keyword evidence="5 21" id="KW-0507">mRNA processing</keyword>
<dbReference type="GO" id="GO:0044423">
    <property type="term" value="C:virion component"/>
    <property type="evidence" value="ECO:0007669"/>
    <property type="project" value="UniProtKB-KW"/>
</dbReference>
<evidence type="ECO:0000256" key="20">
    <source>
        <dbReference type="ARBA" id="ARBA00048548"/>
    </source>
</evidence>
<dbReference type="GO" id="GO:0004482">
    <property type="term" value="F:mRNA 5'-cap (guanine-N7-)-methyltransferase activity"/>
    <property type="evidence" value="ECO:0007669"/>
    <property type="project" value="InterPro"/>
</dbReference>
<dbReference type="GO" id="GO:0005524">
    <property type="term" value="F:ATP binding"/>
    <property type="evidence" value="ECO:0007669"/>
    <property type="project" value="UniProtKB-KW"/>
</dbReference>
<evidence type="ECO:0000256" key="4">
    <source>
        <dbReference type="ARBA" id="ARBA00022603"/>
    </source>
</evidence>
<comment type="catalytic activity">
    <reaction evidence="16">
        <text>a 5'-end triphospho-adenylyl-adenylyl-cytidylyl-adenosine in mRNA + GDP + H(+) = a 5'-end (5'-triphosphoguanosine)-adenylyl-adenylyl-cytidylyl-adenosine in mRNA + diphosphate</text>
        <dbReference type="Rhea" id="RHEA:65436"/>
        <dbReference type="Rhea" id="RHEA-COMP:16797"/>
        <dbReference type="Rhea" id="RHEA-COMP:16799"/>
        <dbReference type="ChEBI" id="CHEBI:15378"/>
        <dbReference type="ChEBI" id="CHEBI:33019"/>
        <dbReference type="ChEBI" id="CHEBI:58189"/>
        <dbReference type="ChEBI" id="CHEBI:156484"/>
        <dbReference type="ChEBI" id="CHEBI:156503"/>
        <dbReference type="EC" id="2.7.7.88"/>
    </reaction>
</comment>
<feature type="region of interest" description="Disordered" evidence="22">
    <location>
        <begin position="618"/>
        <end position="649"/>
    </location>
</feature>
<evidence type="ECO:0000256" key="5">
    <source>
        <dbReference type="ARBA" id="ARBA00022664"/>
    </source>
</evidence>
<keyword evidence="14 21" id="KW-0506">mRNA capping</keyword>
<dbReference type="Proteomes" id="UP000103164">
    <property type="component" value="Genome"/>
</dbReference>
<keyword evidence="12 21" id="KW-0946">Virion</keyword>
<evidence type="ECO:0000256" key="18">
    <source>
        <dbReference type="ARBA" id="ARBA00047332"/>
    </source>
</evidence>
<feature type="domain" description="RdRp catalytic" evidence="23">
    <location>
        <begin position="656"/>
        <end position="840"/>
    </location>
</feature>
<reference evidence="25 26" key="1">
    <citation type="journal article" date="2015" name="Emerg. Infect. Dis.">
        <title>Parainfluenza Virus 5 as Possible Cause of Severe Respiratory Disease in Calves, China.</title>
        <authorList>
            <person name="Liu Y."/>
            <person name="Li N."/>
            <person name="Zhang S."/>
            <person name="Zhang F."/>
            <person name="Lian H."/>
            <person name="Hu R."/>
        </authorList>
    </citation>
    <scope>NUCLEOTIDE SEQUENCE [LARGE SCALE GENOMIC DNA]</scope>
    <source>
        <strain evidence="25">PV5-BC14</strain>
    </source>
</reference>
<dbReference type="PROSITE" id="PS51590">
    <property type="entry name" value="SAM_MT_MNV_L"/>
    <property type="match status" value="1"/>
</dbReference>
<evidence type="ECO:0000256" key="9">
    <source>
        <dbReference type="ARBA" id="ARBA00022741"/>
    </source>
</evidence>
<sequence>MAGSREILLPEVHLNSPIVKHKLYYYILLGNLPNEIDIDDLGPLHNQNWNQIAHEESNLAQRLVNVRNFLITHIPDLRKGHWQEYVNVILWPRILPLIPDFKINDQLPLLKNWDKLVKESCSVINAGTSQCIQNLSYGLTGRGNLFTRSRELSGDRRDIDLKTVVAAWHDSDWKRISDFWIMIKFQMRQLIVRQTDHNDPDLITYIENREGIIIITPELVALFNTENHTLTYMTFEIVLMVSDMYEGRHNILSLCTVSTYLNPLKKRITYLLSLVDNLAFQIGDAVYNIIALLESFVYAQLQISDPIPELRGQFHAFVCSEILDALRGTNSFTQDELRTVTTNLISPFQDLNPDLTAELLCIMRLWGHPMLTASQAAGKVRESMCAGKVLDFPTIMKTLAFFHTILINGYRRKHHGVWPPLNLPGNASKGLTELMNDNTEISYEFTLKHWKEISLIKFKKCFDADAGEELSIFMKDKAISAPKQDWMSVFRRSLIKQRHQHHQVPLPNPFNRRLLLNFLGDDKFDPNVELQYVTSGEYLHDDTFCASYSLKEKEIKPDGRIFAKLTKRMRSCQVIAESLLANHAGKLMKENGVVMNQLSLTKSLLTMSQIGIISEKARKSTRDNINQPGFQNIKRNKSHHSKQVNQRDPSDDFELAASFLTTDLKKYCLQWRYQTIIPFAQSLNRMYGYPHLFEWIHLRLMRSTLYVGDPFNPPADTSQFDLDKVINGDIFIVSPRGGIEGLCQKAWTMISISVIILSATESGTRVMSMVQGDNQAIAVTTRVPRSLPTLEKKTIAFRSCNLFFERLKCNNFGLGHHLKEQETIISSHFFVYSKRIFYQGRILTQALKNASKLCLTADVLGECTQSSCSNLATTVMRLTENGVEKDICFYLNIYMTIKQLSYDIIFPQVSIPGDQITLEYINNPHLVSRLALLPSQLGGLNYLSCSRLFNRNIGDPVVSAVADLKRLIKSGCMDYWILYNLLGRKPGNGSWATLAADPYSINIEYQYPPTTALKRHTQQALMELSTNPMLRGIFSDNAQAEENNLARFLLDREMIFPRVAHIIIEQTSVGRRKQIQGYLDSTRSIMRKSLEIKPLSNRKLNEILDYNINYLAYNLALLKNAIEPPTYLKAMTLETCSIDIARSLRKLSWAPLLGGRNLEGLETPDPIEITAGALIVGSGYCEQCAAGDNRFTWFFLPSGIEIGGDPRDNPPIRVPYIGSRTDERRVASMAYIRGASSSLKAVLRLAGVYIWAFGDTLENWIDALDLSHTRVNITLEQLQSLTPLPTSANLTHRLDDGTTTLKFTPASSYTFSSFTHISNDEQYLTINDKTADSNIIYQQLMITGLGILETWNNPPINRTFEESTLHLHTGASCCVRPVDSCIISEALTVKPHITVPYSNKFVFDEDPLSEYETAKLESLSFQAQLCNIDAVDMTGKLTLLSQFTARQIINAITGLDESVSLTNDAIVASDYVSNWISECMYTKLDELFMYCGWELLLELSYQMYYLRVVGWSNIVDYSYMILRRIPGAALNNLASTLSHPKLFRRAINLDIVAPLNAPHFASLDYIKMSVDAILWGCKRVINVLSNGGDLELVVTSEDSLILSDRSMNLIARKLTLLSLIHHNGLELPKIKGFSPDEKCFALTEFLRKVVNSGLSSIENLSNFMYNVENPRLAAFASNNYYLTRKLLNSIRDTESGQVAVTSYYESLEYIDSLKLTPHVPGPSCIEDDSLCTNDYIIWIIESNANLEKYPIPNSPEDDSNFHNFKLNAPSHHALRPLGLSSTAWYKGISCCRYLERLKLPQGDHLYIAEGSGASMTIIEYLFPGRKIYYNSLFSSGDNPPQRNYAPMPTQFIESVPYKLWQAHTDQYPEIFEDFIPLWNGNAAMTDIGMTACVEFIINRVGPRTCSLVHVDLESSASLNQQCLSKPIINAIITATTVLCPHGVLILKYSWLPFTRFSTLITFLWCYFERITVLRSTYSGPANHEVYLICILANNFAFQTVSQATGMAMTLTDQGFTLISPERINQYWDGHLKQERIVAEAIDKVVLGENALFNSSDNELILKCGGTPNARNLIDIEPVATFIEFEQLICTMLTTHLKEIIDITRSGTQDYESLLLTPYNLGLLGKISTIVRLLTERILNHTIRNWLILPPSLRMIVKQDLEFGIFRITSILNSDRFLRLSPNRKYLITQLTAGYIRKLIEGDCNIDLTRPIQKQIWKALGCVVYCHDPMDQRESTEFIDININEEIDRGIDGEEI</sequence>
<dbReference type="NCBIfam" id="TIGR04198">
    <property type="entry name" value="paramyx_RNAcap"/>
    <property type="match status" value="1"/>
</dbReference>
<dbReference type="InterPro" id="IPR014023">
    <property type="entry name" value="Mononeg_RNA_pol_cat"/>
</dbReference>
<evidence type="ECO:0000256" key="10">
    <source>
        <dbReference type="ARBA" id="ARBA00022801"/>
    </source>
</evidence>
<dbReference type="InterPro" id="IPR039736">
    <property type="entry name" value="L_poly_C"/>
</dbReference>
<evidence type="ECO:0000256" key="7">
    <source>
        <dbReference type="ARBA" id="ARBA00022691"/>
    </source>
</evidence>
<dbReference type="PROSITE" id="PS50526">
    <property type="entry name" value="RDRP_SSRNA_NEG_NONSEG"/>
    <property type="match status" value="1"/>
</dbReference>
<evidence type="ECO:0000259" key="24">
    <source>
        <dbReference type="PROSITE" id="PS51590"/>
    </source>
</evidence>
<evidence type="ECO:0000256" key="2">
    <source>
        <dbReference type="ARBA" id="ARBA00007934"/>
    </source>
</evidence>
<dbReference type="Pfam" id="PF14318">
    <property type="entry name" value="Mononeg_mRNAcap"/>
    <property type="match status" value="1"/>
</dbReference>
<evidence type="ECO:0000256" key="13">
    <source>
        <dbReference type="ARBA" id="ARBA00022953"/>
    </source>
</evidence>
<keyword evidence="15" id="KW-0511">Multifunctional enzyme</keyword>
<evidence type="ECO:0000256" key="14">
    <source>
        <dbReference type="ARBA" id="ARBA00023042"/>
    </source>
</evidence>
<evidence type="ECO:0000256" key="6">
    <source>
        <dbReference type="ARBA" id="ARBA00022679"/>
    </source>
</evidence>
<protein>
    <recommendedName>
        <fullName evidence="21">RNA-directed RNA polymerase L</fullName>
        <shortName evidence="21">Protein L</shortName>
    </recommendedName>
    <alternativeName>
        <fullName evidence="21">Large structural protein</fullName>
    </alternativeName>
    <alternativeName>
        <fullName evidence="21">Replicase</fullName>
    </alternativeName>
    <alternativeName>
        <fullName evidence="21">Transcriptase</fullName>
    </alternativeName>
    <domain>
        <recommendedName>
            <fullName evidence="21">RNA-directed RNA polymerase</fullName>
            <ecNumber evidence="21">2.7.7.48</ecNumber>
        </recommendedName>
    </domain>
    <domain>
        <recommendedName>
            <fullName evidence="21">GTP phosphohydrolase</fullName>
            <ecNumber evidence="21">3.6.1.-</ecNumber>
        </recommendedName>
    </domain>
    <domain>
        <recommendedName>
            <fullName evidence="21">GDP polyribonucleotidyltransferase</fullName>
            <ecNumber evidence="21">2.7.7.88</ecNumber>
        </recommendedName>
        <alternativeName>
            <fullName evidence="21">PRNTase</fullName>
        </alternativeName>
    </domain>
    <domain>
        <recommendedName>
            <fullName evidence="21">mRNA (nucleoside-2'-O-)-methyltransferase</fullName>
            <shortName evidence="21">N1-2'-O-MTase</shortName>
            <ecNumber evidence="21">2.1.1.-</ecNumber>
        </recommendedName>
    </domain>
    <domain>
        <recommendedName>
            <fullName evidence="21">mRNA (guanine-N(7)-)-methyltransferase</fullName>
            <shortName evidence="21">G-N7-MTase</shortName>
        </recommendedName>
    </domain>
</protein>
<dbReference type="InterPro" id="IPR016269">
    <property type="entry name" value="RNA-dir_pol_paramyxovirus"/>
</dbReference>
<comment type="catalytic activity">
    <reaction evidence="18 21">
        <text>a 5'-end (5'-triphosphoguanosine)-adenylyl-adenylyl-cytidylyl-adenosine in mRNA + S-adenosyl-L-methionine = a 5'-end (5'-triphosphoguanosine)-(2'-O-methyladenylyl)-adenylyl-cytidylyl-adenosine in mRNA + S-adenosyl-L-homocysteine + H(+)</text>
        <dbReference type="Rhea" id="RHEA:65380"/>
        <dbReference type="Rhea" id="RHEA-COMP:16797"/>
        <dbReference type="Rhea" id="RHEA-COMP:16801"/>
        <dbReference type="ChEBI" id="CHEBI:15378"/>
        <dbReference type="ChEBI" id="CHEBI:57856"/>
        <dbReference type="ChEBI" id="CHEBI:59789"/>
        <dbReference type="ChEBI" id="CHEBI:156482"/>
        <dbReference type="ChEBI" id="CHEBI:156484"/>
    </reaction>
</comment>
<evidence type="ECO:0000256" key="3">
    <source>
        <dbReference type="ARBA" id="ARBA00022484"/>
    </source>
</evidence>
<evidence type="ECO:0000256" key="1">
    <source>
        <dbReference type="ARBA" id="ARBA00003132"/>
    </source>
</evidence>
<dbReference type="EC" id="2.1.1.-" evidence="21"/>
<dbReference type="EMBL" id="KM067467">
    <property type="protein sequence ID" value="AIR09415.1"/>
    <property type="molecule type" value="mRNA"/>
</dbReference>
<keyword evidence="10" id="KW-0378">Hydrolase</keyword>
<comment type="catalytic activity">
    <reaction evidence="17 21">
        <text>a 5'-end (5'-triphosphoguanosine)-(2'-O-methyladenylyl)-adenylyl-cytidylyl-adenosine in mRNA + S-adenosyl-L-methionine = a 5'-end (N(7)-methyl 5'-triphosphoguanosine)-(2'-O-methyladenylyl)-adenylyl-cytidylyl-adenosine in mRNA + S-adenosyl-L-homocysteine</text>
        <dbReference type="Rhea" id="RHEA:65440"/>
        <dbReference type="Rhea" id="RHEA-COMP:16798"/>
        <dbReference type="Rhea" id="RHEA-COMP:16801"/>
        <dbReference type="ChEBI" id="CHEBI:57856"/>
        <dbReference type="ChEBI" id="CHEBI:59789"/>
        <dbReference type="ChEBI" id="CHEBI:156482"/>
        <dbReference type="ChEBI" id="CHEBI:156483"/>
    </reaction>
</comment>
<evidence type="ECO:0000256" key="17">
    <source>
        <dbReference type="ARBA" id="ARBA00024499"/>
    </source>
</evidence>
<evidence type="ECO:0000256" key="11">
    <source>
        <dbReference type="ARBA" id="ARBA00022840"/>
    </source>
</evidence>
<dbReference type="InterPro" id="IPR025786">
    <property type="entry name" value="Mononega_L_MeTrfase"/>
</dbReference>
<keyword evidence="13 21" id="KW-0693">Viral RNA replication</keyword>
<keyword evidence="8 21" id="KW-0548">Nucleotidyltransferase</keyword>
<accession>A0A089QEY6</accession>
<keyword evidence="3 21" id="KW-0696">RNA-directed RNA polymerase</keyword>
<dbReference type="EC" id="2.7.7.48" evidence="21"/>
<evidence type="ECO:0000256" key="16">
    <source>
        <dbReference type="ARBA" id="ARBA00024494"/>
    </source>
</evidence>
<keyword evidence="21" id="KW-1035">Host cytoplasm</keyword>